<evidence type="ECO:0000313" key="3">
    <source>
        <dbReference type="EMBL" id="MCZ4590026.1"/>
    </source>
</evidence>
<evidence type="ECO:0000313" key="5">
    <source>
        <dbReference type="Proteomes" id="UP001066327"/>
    </source>
</evidence>
<name>A0AAX3Y8L3_RHOOP</name>
<dbReference type="InterPro" id="IPR036291">
    <property type="entry name" value="NAD(P)-bd_dom_sf"/>
</dbReference>
<dbReference type="PANTHER" id="PTHR43477:SF1">
    <property type="entry name" value="DIHYDROANTICAPSIN 7-DEHYDROGENASE"/>
    <property type="match status" value="1"/>
</dbReference>
<dbReference type="PANTHER" id="PTHR43477">
    <property type="entry name" value="DIHYDROANTICAPSIN 7-DEHYDROGENASE"/>
    <property type="match status" value="1"/>
</dbReference>
<comment type="similarity">
    <text evidence="1">Belongs to the short-chain dehydrogenases/reductases (SDR) family.</text>
</comment>
<dbReference type="Gene3D" id="3.40.50.720">
    <property type="entry name" value="NAD(P)-binding Rossmann-like Domain"/>
    <property type="match status" value="1"/>
</dbReference>
<dbReference type="GO" id="GO:0016491">
    <property type="term" value="F:oxidoreductase activity"/>
    <property type="evidence" value="ECO:0007669"/>
    <property type="project" value="UniProtKB-KW"/>
</dbReference>
<dbReference type="Pfam" id="PF13561">
    <property type="entry name" value="adh_short_C2"/>
    <property type="match status" value="1"/>
</dbReference>
<dbReference type="InterPro" id="IPR020904">
    <property type="entry name" value="Sc_DH/Rdtase_CS"/>
</dbReference>
<dbReference type="Proteomes" id="UP001066327">
    <property type="component" value="Unassembled WGS sequence"/>
</dbReference>
<dbReference type="PRINTS" id="PR00081">
    <property type="entry name" value="GDHRDH"/>
</dbReference>
<sequence>MTNDTRLEGLNVLVLGGGSGIGRGAALAYRQAGARVVVVERSAVNAESLAAESDIEVVVGDATDPDVVSESIRKATEGGVALSNVTCCVGVFDHYASLRTLEENEFAAAAQEMWRLNVLSALSAARLAWPALRDARGSLTLTLSESAFHPVGGGVLYGSSKWALRGVVAHLAADFAPEVRVNGVAPGGTSGTSFSGLAALSQDKLSVEAVAGRDERIAKGTLLGSTPTPQDHGSAYVYLADPVGARIITGTVINSDGGRAR</sequence>
<accession>A0AAX3Y8L3</accession>
<dbReference type="RefSeq" id="WP_269592777.1">
    <property type="nucleotide sequence ID" value="NZ_CP130953.1"/>
</dbReference>
<dbReference type="Proteomes" id="UP001231166">
    <property type="component" value="Chromosome"/>
</dbReference>
<evidence type="ECO:0000313" key="6">
    <source>
        <dbReference type="Proteomes" id="UP001231166"/>
    </source>
</evidence>
<organism evidence="4 6">
    <name type="scientific">Rhodococcus opacus</name>
    <name type="common">Nocardia opaca</name>
    <dbReference type="NCBI Taxonomy" id="37919"/>
    <lineage>
        <taxon>Bacteria</taxon>
        <taxon>Bacillati</taxon>
        <taxon>Actinomycetota</taxon>
        <taxon>Actinomycetes</taxon>
        <taxon>Mycobacteriales</taxon>
        <taxon>Nocardiaceae</taxon>
        <taxon>Rhodococcus</taxon>
    </lineage>
</organism>
<evidence type="ECO:0000256" key="1">
    <source>
        <dbReference type="ARBA" id="ARBA00006484"/>
    </source>
</evidence>
<protein>
    <submittedName>
        <fullName evidence="4">SDR family oxidoreductase</fullName>
    </submittedName>
</protein>
<proteinExistence type="inferred from homology"/>
<keyword evidence="2" id="KW-0560">Oxidoreductase</keyword>
<dbReference type="EMBL" id="JAPWIS010000040">
    <property type="protein sequence ID" value="MCZ4590026.1"/>
    <property type="molecule type" value="Genomic_DNA"/>
</dbReference>
<gene>
    <name evidence="3" type="ORF">O4328_41450</name>
    <name evidence="4" type="ORF">Q5707_21600</name>
</gene>
<dbReference type="PROSITE" id="PS00061">
    <property type="entry name" value="ADH_SHORT"/>
    <property type="match status" value="1"/>
</dbReference>
<dbReference type="InterPro" id="IPR051122">
    <property type="entry name" value="SDR_DHRS6-like"/>
</dbReference>
<keyword evidence="5" id="KW-1185">Reference proteome</keyword>
<dbReference type="AlphaFoldDB" id="A0AAX3Y8L3"/>
<reference evidence="4" key="2">
    <citation type="submission" date="2023-07" db="EMBL/GenBank/DDBJ databases">
        <title>Genomic analysis of Rhodococcus opacus VOC-14 with glycol ethers degradation activity.</title>
        <authorList>
            <person name="Narkevich D.A."/>
            <person name="Hlushen A.M."/>
            <person name="Akhremchuk A.E."/>
            <person name="Sikolenko M.A."/>
            <person name="Valentovich L.N."/>
        </authorList>
    </citation>
    <scope>NUCLEOTIDE SEQUENCE</scope>
    <source>
        <strain evidence="4">VOC-14</strain>
    </source>
</reference>
<dbReference type="EMBL" id="CP130953">
    <property type="protein sequence ID" value="WLF44550.1"/>
    <property type="molecule type" value="Genomic_DNA"/>
</dbReference>
<reference evidence="3" key="1">
    <citation type="submission" date="2022-12" db="EMBL/GenBank/DDBJ databases">
        <authorList>
            <person name="Krivoruchko A.V."/>
            <person name="Elkin A."/>
        </authorList>
    </citation>
    <scope>NUCLEOTIDE SEQUENCE</scope>
    <source>
        <strain evidence="3">IEGM 249</strain>
    </source>
</reference>
<dbReference type="SUPFAM" id="SSF51735">
    <property type="entry name" value="NAD(P)-binding Rossmann-fold domains"/>
    <property type="match status" value="1"/>
</dbReference>
<evidence type="ECO:0000256" key="2">
    <source>
        <dbReference type="ARBA" id="ARBA00023002"/>
    </source>
</evidence>
<dbReference type="InterPro" id="IPR002347">
    <property type="entry name" value="SDR_fam"/>
</dbReference>
<evidence type="ECO:0000313" key="4">
    <source>
        <dbReference type="EMBL" id="WLF44550.1"/>
    </source>
</evidence>